<dbReference type="InterPro" id="IPR016181">
    <property type="entry name" value="Acyl_CoA_acyltransferase"/>
</dbReference>
<name>A0A399D399_9BACT</name>
<dbReference type="AlphaFoldDB" id="A0A399D399"/>
<accession>A0A399D399</accession>
<dbReference type="EMBL" id="QWET01000005">
    <property type="protein sequence ID" value="RIH65708.1"/>
    <property type="molecule type" value="Genomic_DNA"/>
</dbReference>
<reference evidence="1 2" key="1">
    <citation type="journal article" date="2015" name="Int. J. Syst. Evol. Microbiol.">
        <title>Mariniphaga sediminis sp. nov., isolated from coastal sediment.</title>
        <authorList>
            <person name="Wang F.Q."/>
            <person name="Shen Q.Y."/>
            <person name="Chen G.J."/>
            <person name="Du Z.J."/>
        </authorList>
    </citation>
    <scope>NUCLEOTIDE SEQUENCE [LARGE SCALE GENOMIC DNA]</scope>
    <source>
        <strain evidence="1 2">SY21</strain>
    </source>
</reference>
<dbReference type="Proteomes" id="UP000266441">
    <property type="component" value="Unassembled WGS sequence"/>
</dbReference>
<organism evidence="1 2">
    <name type="scientific">Mariniphaga sediminis</name>
    <dbReference type="NCBI Taxonomy" id="1628158"/>
    <lineage>
        <taxon>Bacteria</taxon>
        <taxon>Pseudomonadati</taxon>
        <taxon>Bacteroidota</taxon>
        <taxon>Bacteroidia</taxon>
        <taxon>Marinilabiliales</taxon>
        <taxon>Prolixibacteraceae</taxon>
        <taxon>Mariniphaga</taxon>
    </lineage>
</organism>
<gene>
    <name evidence="1" type="ORF">D1164_08600</name>
</gene>
<dbReference type="RefSeq" id="WP_119349549.1">
    <property type="nucleotide sequence ID" value="NZ_QWET01000005.1"/>
</dbReference>
<dbReference type="OrthoDB" id="9800604at2"/>
<protein>
    <recommendedName>
        <fullName evidence="3">GNAT family N-acetyltransferase</fullName>
    </recommendedName>
</protein>
<evidence type="ECO:0000313" key="1">
    <source>
        <dbReference type="EMBL" id="RIH65708.1"/>
    </source>
</evidence>
<sequence length="214" mass="24977">MIKKIYIYLQSGGFLEVAKYAFIGVKKIFYYKSETIFYFLDREHLNDTYTIKNSSVVFKTIKNVSDLQKIDFDRIKVLNHRKWFEKGSLAIIGFSSSVPVSFTWMHFYSHCISGVCTIKLSPEQCWAGPSFVIKSQRGKKINQAQKRYLIRSVPESIRYFLTSVNKKNIASIKSLEKIGFSEGLRIIRYHGIFQHRKPEVVYKNDGDSIFKIKL</sequence>
<proteinExistence type="predicted"/>
<evidence type="ECO:0000313" key="2">
    <source>
        <dbReference type="Proteomes" id="UP000266441"/>
    </source>
</evidence>
<dbReference type="SUPFAM" id="SSF55729">
    <property type="entry name" value="Acyl-CoA N-acyltransferases (Nat)"/>
    <property type="match status" value="1"/>
</dbReference>
<comment type="caution">
    <text evidence="1">The sequence shown here is derived from an EMBL/GenBank/DDBJ whole genome shotgun (WGS) entry which is preliminary data.</text>
</comment>
<evidence type="ECO:0008006" key="3">
    <source>
        <dbReference type="Google" id="ProtNLM"/>
    </source>
</evidence>
<keyword evidence="2" id="KW-1185">Reference proteome</keyword>
<dbReference type="Gene3D" id="3.40.630.30">
    <property type="match status" value="1"/>
</dbReference>